<feature type="domain" description="DUF7598" evidence="2">
    <location>
        <begin position="12"/>
        <end position="146"/>
    </location>
</feature>
<name>A0A2J5HIL5_9EURO</name>
<feature type="transmembrane region" description="Helical" evidence="1">
    <location>
        <begin position="445"/>
        <end position="466"/>
    </location>
</feature>
<gene>
    <name evidence="3" type="ORF">BDW42DRAFT_188366</name>
</gene>
<dbReference type="Proteomes" id="UP000235023">
    <property type="component" value="Unassembled WGS sequence"/>
</dbReference>
<organism evidence="3 4">
    <name type="scientific">Aspergillus taichungensis</name>
    <dbReference type="NCBI Taxonomy" id="482145"/>
    <lineage>
        <taxon>Eukaryota</taxon>
        <taxon>Fungi</taxon>
        <taxon>Dikarya</taxon>
        <taxon>Ascomycota</taxon>
        <taxon>Pezizomycotina</taxon>
        <taxon>Eurotiomycetes</taxon>
        <taxon>Eurotiomycetidae</taxon>
        <taxon>Eurotiales</taxon>
        <taxon>Aspergillaceae</taxon>
        <taxon>Aspergillus</taxon>
        <taxon>Aspergillus subgen. Circumdati</taxon>
    </lineage>
</organism>
<keyword evidence="1" id="KW-0812">Transmembrane</keyword>
<dbReference type="InterPro" id="IPR056019">
    <property type="entry name" value="DUF7598"/>
</dbReference>
<feature type="transmembrane region" description="Helical" evidence="1">
    <location>
        <begin position="88"/>
        <end position="109"/>
    </location>
</feature>
<feature type="transmembrane region" description="Helical" evidence="1">
    <location>
        <begin position="371"/>
        <end position="389"/>
    </location>
</feature>
<feature type="transmembrane region" description="Helical" evidence="1">
    <location>
        <begin position="12"/>
        <end position="39"/>
    </location>
</feature>
<feature type="transmembrane region" description="Helical" evidence="1">
    <location>
        <begin position="401"/>
        <end position="419"/>
    </location>
</feature>
<accession>A0A2J5HIL5</accession>
<feature type="transmembrane region" description="Helical" evidence="1">
    <location>
        <begin position="264"/>
        <end position="282"/>
    </location>
</feature>
<dbReference type="EMBL" id="KZ559607">
    <property type="protein sequence ID" value="PLN76891.1"/>
    <property type="molecule type" value="Genomic_DNA"/>
</dbReference>
<keyword evidence="1" id="KW-1133">Transmembrane helix</keyword>
<dbReference type="OrthoDB" id="4218123at2759"/>
<feature type="transmembrane region" description="Helical" evidence="1">
    <location>
        <begin position="220"/>
        <end position="243"/>
    </location>
</feature>
<dbReference type="PANTHER" id="PTHR39470:SF1">
    <property type="entry name" value="CHORISMATE SYNTHASE PROTEIN"/>
    <property type="match status" value="1"/>
</dbReference>
<keyword evidence="4" id="KW-1185">Reference proteome</keyword>
<feature type="transmembrane region" description="Helical" evidence="1">
    <location>
        <begin position="121"/>
        <end position="147"/>
    </location>
</feature>
<proteinExistence type="predicted"/>
<dbReference type="AlphaFoldDB" id="A0A2J5HIL5"/>
<keyword evidence="1" id="KW-0472">Membrane</keyword>
<evidence type="ECO:0000313" key="4">
    <source>
        <dbReference type="Proteomes" id="UP000235023"/>
    </source>
</evidence>
<feature type="transmembrane region" description="Helical" evidence="1">
    <location>
        <begin position="46"/>
        <end position="68"/>
    </location>
</feature>
<evidence type="ECO:0000256" key="1">
    <source>
        <dbReference type="SAM" id="Phobius"/>
    </source>
</evidence>
<evidence type="ECO:0000259" key="2">
    <source>
        <dbReference type="Pfam" id="PF24535"/>
    </source>
</evidence>
<evidence type="ECO:0000313" key="3">
    <source>
        <dbReference type="EMBL" id="PLN76891.1"/>
    </source>
</evidence>
<sequence length="595" mass="64674">MGSLKESLAGPGFIILNAIRVLNIIALLDIIAASVVMLIKISMLSSFFFFEAVSHVIAAGISIFLIVSELPFFRGYFDRNWQLLGQDSGFITLALAMLMLGVGVLGDLNTKATSQESLGLAFWRIVLSAGILAMVMSVVNLASSFIFADRDLGVSARHVRVYGAVAPQKVVSRTSSQRSFQLGTKREETLPTYTSSPIRRQSTLSRFPVKISGPLNPNDAAIKSLLIFFAPVIIPRLLSFYRTARVLLTHRPPPRPLPRKASQALNVFFFAIALFLALSLPWNPHAPETNIFALTRSRINTPTDVLFSRLMRHRDGNTLTAADELLRSKLVSLGARKAYLRYGPETLTGCQFCSLDNLHTHLLYYLPFNTLIPHLFHMAVIGLATSAPLAGRHAARWRNKFTLAGLALAAIDLYIVATYDPIQSGSAAVRAGMSTPMSLYDRVTVLRPLAFAVFDAACAGVIYLTATNRFFFTPPSQADQVDQLVSQALSSTADARGKLHASSVTRNAVVRDKQLKERDDAYWRTVVAMSGSGVGVGDGSGHGEGQTVVPTSLWEEEEVVRAMSRAMSGHGGVDLAQLGVHAAEYVHGVTAGLDQ</sequence>
<protein>
    <recommendedName>
        <fullName evidence="2">DUF7598 domain-containing protein</fullName>
    </recommendedName>
</protein>
<reference evidence="4" key="1">
    <citation type="submission" date="2017-12" db="EMBL/GenBank/DDBJ databases">
        <authorList>
            <consortium name="DOE Joint Genome Institute"/>
            <person name="Mondo S.J."/>
            <person name="Kjaerbolling I."/>
            <person name="Vesth T.C."/>
            <person name="Frisvad J.C."/>
            <person name="Nybo J.L."/>
            <person name="Theobald S."/>
            <person name="Kuo A."/>
            <person name="Bowyer P."/>
            <person name="Matsuda Y."/>
            <person name="Lyhne E.K."/>
            <person name="Kogle M.E."/>
            <person name="Clum A."/>
            <person name="Lipzen A."/>
            <person name="Salamov A."/>
            <person name="Ngan C.Y."/>
            <person name="Daum C."/>
            <person name="Chiniquy J."/>
            <person name="Barry K."/>
            <person name="LaButti K."/>
            <person name="Haridas S."/>
            <person name="Simmons B.A."/>
            <person name="Magnuson J.K."/>
            <person name="Mortensen U.H."/>
            <person name="Larsen T.O."/>
            <person name="Grigoriev I.V."/>
            <person name="Baker S.E."/>
            <person name="Andersen M.R."/>
            <person name="Nordberg H.P."/>
            <person name="Cantor M.N."/>
            <person name="Hua S.X."/>
        </authorList>
    </citation>
    <scope>NUCLEOTIDE SEQUENCE [LARGE SCALE GENOMIC DNA]</scope>
    <source>
        <strain evidence="4">IBT 19404</strain>
    </source>
</reference>
<dbReference type="PANTHER" id="PTHR39470">
    <property type="entry name" value="CHROMOSOME 10, WHOLE GENOME SHOTGUN SEQUENCE"/>
    <property type="match status" value="1"/>
</dbReference>
<dbReference type="Pfam" id="PF24535">
    <property type="entry name" value="DUF7598"/>
    <property type="match status" value="1"/>
</dbReference>